<dbReference type="PANTHER" id="PTHR35894:SF7">
    <property type="entry name" value="GENERAL SECRETION PATHWAY PROTEIN A-RELATED"/>
    <property type="match status" value="1"/>
</dbReference>
<organism evidence="3">
    <name type="scientific">mine drainage metagenome</name>
    <dbReference type="NCBI Taxonomy" id="410659"/>
    <lineage>
        <taxon>unclassified sequences</taxon>
        <taxon>metagenomes</taxon>
        <taxon>ecological metagenomes</taxon>
    </lineage>
</organism>
<dbReference type="EMBL" id="MLJW01000019">
    <property type="protein sequence ID" value="OIR11664.1"/>
    <property type="molecule type" value="Genomic_DNA"/>
</dbReference>
<evidence type="ECO:0000259" key="2">
    <source>
        <dbReference type="Pfam" id="PF13401"/>
    </source>
</evidence>
<proteinExistence type="predicted"/>
<feature type="domain" description="ORC1/DEAH AAA+ ATPase" evidence="2">
    <location>
        <begin position="41"/>
        <end position="192"/>
    </location>
</feature>
<dbReference type="SUPFAM" id="SSF52540">
    <property type="entry name" value="P-loop containing nucleoside triphosphate hydrolases"/>
    <property type="match status" value="1"/>
</dbReference>
<dbReference type="GO" id="GO:0016887">
    <property type="term" value="F:ATP hydrolysis activity"/>
    <property type="evidence" value="ECO:0007669"/>
    <property type="project" value="InterPro"/>
</dbReference>
<dbReference type="PANTHER" id="PTHR35894">
    <property type="entry name" value="GENERAL SECRETION PATHWAY PROTEIN A-RELATED"/>
    <property type="match status" value="1"/>
</dbReference>
<keyword evidence="1" id="KW-1133">Transmembrane helix</keyword>
<feature type="transmembrane region" description="Helical" evidence="1">
    <location>
        <begin position="297"/>
        <end position="317"/>
    </location>
</feature>
<dbReference type="InterPro" id="IPR049945">
    <property type="entry name" value="AAA_22"/>
</dbReference>
<name>A0A1J5T605_9ZZZZ</name>
<gene>
    <name evidence="3" type="ORF">GALL_65200</name>
</gene>
<dbReference type="Pfam" id="PF13401">
    <property type="entry name" value="AAA_22"/>
    <property type="match status" value="1"/>
</dbReference>
<reference evidence="3" key="1">
    <citation type="submission" date="2016-10" db="EMBL/GenBank/DDBJ databases">
        <title>Sequence of Gallionella enrichment culture.</title>
        <authorList>
            <person name="Poehlein A."/>
            <person name="Muehling M."/>
            <person name="Daniel R."/>
        </authorList>
    </citation>
    <scope>NUCLEOTIDE SEQUENCE</scope>
</reference>
<dbReference type="AlphaFoldDB" id="A0A1J5T605"/>
<evidence type="ECO:0000313" key="3">
    <source>
        <dbReference type="EMBL" id="OIR11664.1"/>
    </source>
</evidence>
<keyword evidence="1" id="KW-0472">Membrane</keyword>
<dbReference type="InterPro" id="IPR027417">
    <property type="entry name" value="P-loop_NTPase"/>
</dbReference>
<dbReference type="InterPro" id="IPR052026">
    <property type="entry name" value="ExeA_AAA_ATPase_DNA-bind"/>
</dbReference>
<dbReference type="Gene3D" id="3.40.50.300">
    <property type="entry name" value="P-loop containing nucleotide triphosphate hydrolases"/>
    <property type="match status" value="1"/>
</dbReference>
<keyword evidence="1" id="KW-0812">Transmembrane</keyword>
<sequence>MYLAHFGLRELPFSLTPDTSFFFACTNYQEGLNTLLVAARTGEGFIKIVGEVGNGKTLLCRKFIATLNSDRETATAIGTQDGGVSGRHAAKFITAYIPNPYLEPRSLLLALAEEFRIEIDSSYDQHQLLKELTRTLLNFAREGKRVLVCLDEAQAMPLESLEMLRLLTNLETEKRKLMQVVLFGQPELDERLKQNSVRQLRQRISFQYELQGLHRDEMDRYLRHRLAVAGFKGETLFGPRTVNLLHRVTRGTPRLANIIAHKALMLTYAEGRQQVQVRHVKKAAADTPESHKDWMMWVWWSAAAVAVSALVALGAWLR</sequence>
<protein>
    <recommendedName>
        <fullName evidence="2">ORC1/DEAH AAA+ ATPase domain-containing protein</fullName>
    </recommendedName>
</protein>
<comment type="caution">
    <text evidence="3">The sequence shown here is derived from an EMBL/GenBank/DDBJ whole genome shotgun (WGS) entry which is preliminary data.</text>
</comment>
<accession>A0A1J5T605</accession>
<evidence type="ECO:0000256" key="1">
    <source>
        <dbReference type="SAM" id="Phobius"/>
    </source>
</evidence>